<proteinExistence type="predicted"/>
<comment type="caution">
    <text evidence="2">The sequence shown here is derived from an EMBL/GenBank/DDBJ whole genome shotgun (WGS) entry which is preliminary data.</text>
</comment>
<protein>
    <submittedName>
        <fullName evidence="2">Uncharacterized protein</fullName>
    </submittedName>
</protein>
<keyword evidence="1" id="KW-0472">Membrane</keyword>
<feature type="transmembrane region" description="Helical" evidence="1">
    <location>
        <begin position="130"/>
        <end position="151"/>
    </location>
</feature>
<keyword evidence="1" id="KW-0812">Transmembrane</keyword>
<dbReference type="Proteomes" id="UP001239445">
    <property type="component" value="Unassembled WGS sequence"/>
</dbReference>
<evidence type="ECO:0000313" key="3">
    <source>
        <dbReference type="Proteomes" id="UP001239445"/>
    </source>
</evidence>
<sequence length="277" mass="31403">MMKAMRLLTILGRKYNILTNNCRVWTANGALALTLPSNEVSVEEAVMHVSHWNIANLAHETMRKWEEYSIRPDNNNWRVGLSDVGVEGYVTAYRCGIPGTGYLVHTYWVHPPTSSLSTCIPIMLRREPCYILLLTIELALVITAICVFAHGRSSNLRTALWQTGGDQGWNSNPRLRIYFYANHREPPDIPFLWREDFADSLLGIAIFNASVWLVRVVVFQTSIGPPWTGVIYDVMLSGLWTYGVNTQLSSDLTDTQHLSVRPWYLERGCGELSPEVC</sequence>
<dbReference type="EMBL" id="MU839828">
    <property type="protein sequence ID" value="KAK1759041.1"/>
    <property type="molecule type" value="Genomic_DNA"/>
</dbReference>
<keyword evidence="1" id="KW-1133">Transmembrane helix</keyword>
<accession>A0AAJ0F8F6</accession>
<feature type="transmembrane region" description="Helical" evidence="1">
    <location>
        <begin position="200"/>
        <end position="218"/>
    </location>
</feature>
<gene>
    <name evidence="2" type="ORF">QBC47DRAFT_457397</name>
</gene>
<name>A0AAJ0F8F6_9PEZI</name>
<evidence type="ECO:0000256" key="1">
    <source>
        <dbReference type="SAM" id="Phobius"/>
    </source>
</evidence>
<reference evidence="2" key="1">
    <citation type="submission" date="2023-06" db="EMBL/GenBank/DDBJ databases">
        <title>Genome-scale phylogeny and comparative genomics of the fungal order Sordariales.</title>
        <authorList>
            <consortium name="Lawrence Berkeley National Laboratory"/>
            <person name="Hensen N."/>
            <person name="Bonometti L."/>
            <person name="Westerberg I."/>
            <person name="Brannstrom I.O."/>
            <person name="Guillou S."/>
            <person name="Cros-Aarteil S."/>
            <person name="Calhoun S."/>
            <person name="Haridas S."/>
            <person name="Kuo A."/>
            <person name="Mondo S."/>
            <person name="Pangilinan J."/>
            <person name="Riley R."/>
            <person name="Labutti K."/>
            <person name="Andreopoulos B."/>
            <person name="Lipzen A."/>
            <person name="Chen C."/>
            <person name="Yanf M."/>
            <person name="Daum C."/>
            <person name="Ng V."/>
            <person name="Clum A."/>
            <person name="Steindorff A."/>
            <person name="Ohm R."/>
            <person name="Martin F."/>
            <person name="Silar P."/>
            <person name="Natvig D."/>
            <person name="Lalanne C."/>
            <person name="Gautier V."/>
            <person name="Ament-Velasquez S.L."/>
            <person name="Kruys A."/>
            <person name="Hutchinson M.I."/>
            <person name="Powell A.J."/>
            <person name="Barry K."/>
            <person name="Miller A.N."/>
            <person name="Grigoriev I.V."/>
            <person name="Debuchy R."/>
            <person name="Gladieux P."/>
            <person name="Thoren M.H."/>
            <person name="Johannesson H."/>
        </authorList>
    </citation>
    <scope>NUCLEOTIDE SEQUENCE</scope>
    <source>
        <strain evidence="2">PSN4</strain>
    </source>
</reference>
<dbReference type="AlphaFoldDB" id="A0AAJ0F8F6"/>
<organism evidence="2 3">
    <name type="scientific">Echria macrotheca</name>
    <dbReference type="NCBI Taxonomy" id="438768"/>
    <lineage>
        <taxon>Eukaryota</taxon>
        <taxon>Fungi</taxon>
        <taxon>Dikarya</taxon>
        <taxon>Ascomycota</taxon>
        <taxon>Pezizomycotina</taxon>
        <taxon>Sordariomycetes</taxon>
        <taxon>Sordariomycetidae</taxon>
        <taxon>Sordariales</taxon>
        <taxon>Schizotheciaceae</taxon>
        <taxon>Echria</taxon>
    </lineage>
</organism>
<evidence type="ECO:0000313" key="2">
    <source>
        <dbReference type="EMBL" id="KAK1759041.1"/>
    </source>
</evidence>
<keyword evidence="3" id="KW-1185">Reference proteome</keyword>